<accession>A0A444VPK4</accession>
<keyword evidence="3" id="KW-1185">Reference proteome</keyword>
<dbReference type="Gene3D" id="3.90.550.10">
    <property type="entry name" value="Spore Coat Polysaccharide Biosynthesis Protein SpsA, Chain A"/>
    <property type="match status" value="1"/>
</dbReference>
<dbReference type="Proteomes" id="UP000290261">
    <property type="component" value="Unassembled WGS sequence"/>
</dbReference>
<organism evidence="2 3">
    <name type="scientific">Flagellimonas olearia</name>
    <dbReference type="NCBI Taxonomy" id="552546"/>
    <lineage>
        <taxon>Bacteria</taxon>
        <taxon>Pseudomonadati</taxon>
        <taxon>Bacteroidota</taxon>
        <taxon>Flavobacteriia</taxon>
        <taxon>Flavobacteriales</taxon>
        <taxon>Flavobacteriaceae</taxon>
        <taxon>Flagellimonas</taxon>
    </lineage>
</organism>
<name>A0A444VPK4_9FLAO</name>
<dbReference type="RefSeq" id="WP_129652363.1">
    <property type="nucleotide sequence ID" value="NZ_ML142907.1"/>
</dbReference>
<protein>
    <recommendedName>
        <fullName evidence="1">MobA-like NTP transferase domain-containing protein</fullName>
    </recommendedName>
</protein>
<dbReference type="InterPro" id="IPR025877">
    <property type="entry name" value="MobA-like_NTP_Trfase"/>
</dbReference>
<dbReference type="SUPFAM" id="SSF53448">
    <property type="entry name" value="Nucleotide-diphospho-sugar transferases"/>
    <property type="match status" value="1"/>
</dbReference>
<dbReference type="PANTHER" id="PTHR43777">
    <property type="entry name" value="MOLYBDENUM COFACTOR CYTIDYLYLTRANSFERASE"/>
    <property type="match status" value="1"/>
</dbReference>
<dbReference type="PANTHER" id="PTHR43777:SF1">
    <property type="entry name" value="MOLYBDENUM COFACTOR CYTIDYLYLTRANSFERASE"/>
    <property type="match status" value="1"/>
</dbReference>
<evidence type="ECO:0000259" key="1">
    <source>
        <dbReference type="Pfam" id="PF12804"/>
    </source>
</evidence>
<reference evidence="2 3" key="1">
    <citation type="submission" date="2014-04" db="EMBL/GenBank/DDBJ databases">
        <title>Whole genome of Muricauda olearia.</title>
        <authorList>
            <person name="Zhang X.-H."/>
            <person name="Tang K."/>
        </authorList>
    </citation>
    <scope>NUCLEOTIDE SEQUENCE [LARGE SCALE GENOMIC DNA]</scope>
    <source>
        <strain evidence="2 3">Th120</strain>
    </source>
</reference>
<feature type="domain" description="MobA-like NTP transferase" evidence="1">
    <location>
        <begin position="7"/>
        <end position="168"/>
    </location>
</feature>
<comment type="caution">
    <text evidence="2">The sequence shown here is derived from an EMBL/GenBank/DDBJ whole genome shotgun (WGS) entry which is preliminary data.</text>
</comment>
<evidence type="ECO:0000313" key="2">
    <source>
        <dbReference type="EMBL" id="RYC52656.1"/>
    </source>
</evidence>
<sequence>MTNISILILAAGASSRMKGKAKQLLPWKDTTLLGHAMEQAREVSDSVTVVLGARAELIQNAIPGTVESIQNSDWELGMGSSISKGVQHVLKENPSADGILIMLVDQPLLDAAYLNQLKSEFEKDLSKITATAYGEKIGVPAIFPKHLFLELTQLNGDIGARQLIKAHETQTAVLQPEGQEIDIDTIETYNQLTKTTP</sequence>
<dbReference type="EMBL" id="JJMP01000001">
    <property type="protein sequence ID" value="RYC52656.1"/>
    <property type="molecule type" value="Genomic_DNA"/>
</dbReference>
<dbReference type="GO" id="GO:0016779">
    <property type="term" value="F:nucleotidyltransferase activity"/>
    <property type="evidence" value="ECO:0007669"/>
    <property type="project" value="UniProtKB-ARBA"/>
</dbReference>
<dbReference type="InterPro" id="IPR029044">
    <property type="entry name" value="Nucleotide-diphossugar_trans"/>
</dbReference>
<dbReference type="AlphaFoldDB" id="A0A444VPK4"/>
<evidence type="ECO:0000313" key="3">
    <source>
        <dbReference type="Proteomes" id="UP000290261"/>
    </source>
</evidence>
<proteinExistence type="predicted"/>
<dbReference type="Pfam" id="PF12804">
    <property type="entry name" value="NTP_transf_3"/>
    <property type="match status" value="1"/>
</dbReference>
<gene>
    <name evidence="2" type="ORF">DN53_00095</name>
</gene>
<dbReference type="CDD" id="cd04182">
    <property type="entry name" value="GT_2_like_f"/>
    <property type="match status" value="1"/>
</dbReference>